<sequence>MGFDSREIATCERLVGTGLYERPRLTRMLIFQNTDAASALYETFPIKAAPKGLLVQITVLPEAH</sequence>
<keyword evidence="2" id="KW-1185">Reference proteome</keyword>
<reference evidence="1 2" key="1">
    <citation type="journal article" date="2020" name="Phytopathology">
        <title>A high-quality genome resource of Botrytis fragariae, a new and rapidly spreading fungal pathogen causing strawberry gray mold in the U.S.A.</title>
        <authorList>
            <person name="Wu Y."/>
            <person name="Saski C.A."/>
            <person name="Schnabel G."/>
            <person name="Xiao S."/>
            <person name="Hu M."/>
        </authorList>
    </citation>
    <scope>NUCLEOTIDE SEQUENCE [LARGE SCALE GENOMIC DNA]</scope>
    <source>
        <strain evidence="1 2">BVB16</strain>
    </source>
</reference>
<name>A0A8H6ENE1_9HELO</name>
<comment type="caution">
    <text evidence="1">The sequence shown here is derived from an EMBL/GenBank/DDBJ whole genome shotgun (WGS) entry which is preliminary data.</text>
</comment>
<evidence type="ECO:0000313" key="2">
    <source>
        <dbReference type="Proteomes" id="UP000531561"/>
    </source>
</evidence>
<dbReference type="RefSeq" id="XP_037197571.1">
    <property type="nucleotide sequence ID" value="XM_037331238.1"/>
</dbReference>
<gene>
    <name evidence="1" type="ORF">Bfra_000794</name>
</gene>
<evidence type="ECO:0000313" key="1">
    <source>
        <dbReference type="EMBL" id="KAF5878627.1"/>
    </source>
</evidence>
<organism evidence="1 2">
    <name type="scientific">Botrytis fragariae</name>
    <dbReference type="NCBI Taxonomy" id="1964551"/>
    <lineage>
        <taxon>Eukaryota</taxon>
        <taxon>Fungi</taxon>
        <taxon>Dikarya</taxon>
        <taxon>Ascomycota</taxon>
        <taxon>Pezizomycotina</taxon>
        <taxon>Leotiomycetes</taxon>
        <taxon>Helotiales</taxon>
        <taxon>Sclerotiniaceae</taxon>
        <taxon>Botrytis</taxon>
    </lineage>
</organism>
<accession>A0A8H6ENE1</accession>
<proteinExistence type="predicted"/>
<dbReference type="EMBL" id="JABFCT010000002">
    <property type="protein sequence ID" value="KAF5878627.1"/>
    <property type="molecule type" value="Genomic_DNA"/>
</dbReference>
<dbReference type="GeneID" id="59254930"/>
<protein>
    <submittedName>
        <fullName evidence="1">Uncharacterized protein</fullName>
    </submittedName>
</protein>
<dbReference type="OrthoDB" id="3519813at2759"/>
<dbReference type="Proteomes" id="UP000531561">
    <property type="component" value="Unassembled WGS sequence"/>
</dbReference>
<dbReference type="AlphaFoldDB" id="A0A8H6ENE1"/>